<proteinExistence type="predicted"/>
<reference evidence="1 2" key="1">
    <citation type="submission" date="2016-10" db="EMBL/GenBank/DDBJ databases">
        <title>The whole genome sequencing and assembly of B. asteroides DSM 20089 strain.</title>
        <authorList>
            <person name="Lee Y.-J."/>
            <person name="Park M.-K."/>
            <person name="Yi H."/>
            <person name="Bahn Y.-S."/>
            <person name="Kim J.F."/>
            <person name="Lee D.-W."/>
        </authorList>
    </citation>
    <scope>NUCLEOTIDE SEQUENCE [LARGE SCALE GENOMIC DNA]</scope>
    <source>
        <strain evidence="1 2">DSM 20089</strain>
    </source>
</reference>
<evidence type="ECO:0000313" key="2">
    <source>
        <dbReference type="Proteomes" id="UP000224056"/>
    </source>
</evidence>
<evidence type="ECO:0000313" key="1">
    <source>
        <dbReference type="EMBL" id="ATO41287.1"/>
    </source>
</evidence>
<organism evidence="1 2">
    <name type="scientific">Bifidobacterium asteroides DSM 20089</name>
    <dbReference type="NCBI Taxonomy" id="1437594"/>
    <lineage>
        <taxon>Bacteria</taxon>
        <taxon>Bacillati</taxon>
        <taxon>Actinomycetota</taxon>
        <taxon>Actinomycetes</taxon>
        <taxon>Bifidobacteriales</taxon>
        <taxon>Bifidobacteriaceae</taxon>
        <taxon>Bifidobacterium</taxon>
    </lineage>
</organism>
<gene>
    <name evidence="1" type="ORF">BA20089_03325</name>
</gene>
<sequence length="70" mass="7554">MLFVNPASRNGLGIVAELLDTNPAGQKDGGNLVIVENRVIQKPSIIACSVSMTKYRNNVNLVILFGIGWI</sequence>
<protein>
    <submittedName>
        <fullName evidence="1">Uncharacterized protein</fullName>
    </submittedName>
</protein>
<name>A0AAD0EWE8_9BIFI</name>
<dbReference type="Proteomes" id="UP000224056">
    <property type="component" value="Chromosome"/>
</dbReference>
<dbReference type="EMBL" id="CP017696">
    <property type="protein sequence ID" value="ATO41287.1"/>
    <property type="molecule type" value="Genomic_DNA"/>
</dbReference>
<accession>A0AAD0EWE8</accession>
<dbReference type="AlphaFoldDB" id="A0AAD0EWE8"/>